<dbReference type="InterPro" id="IPR058031">
    <property type="entry name" value="AAA_lid_NorR"/>
</dbReference>
<dbReference type="Gene3D" id="3.40.50.2300">
    <property type="match status" value="1"/>
</dbReference>
<dbReference type="InterPro" id="IPR027417">
    <property type="entry name" value="P-loop_NTPase"/>
</dbReference>
<dbReference type="GO" id="GO:0043565">
    <property type="term" value="F:sequence-specific DNA binding"/>
    <property type="evidence" value="ECO:0007669"/>
    <property type="project" value="InterPro"/>
</dbReference>
<dbReference type="Gene3D" id="1.10.8.60">
    <property type="match status" value="1"/>
</dbReference>
<keyword evidence="3" id="KW-0067">ATP-binding</keyword>
<dbReference type="Pfam" id="PF25601">
    <property type="entry name" value="AAA_lid_14"/>
    <property type="match status" value="1"/>
</dbReference>
<feature type="modified residue" description="4-aspartylphosphate" evidence="7">
    <location>
        <position position="83"/>
    </location>
</feature>
<dbReference type="InterPro" id="IPR003593">
    <property type="entry name" value="AAA+_ATPase"/>
</dbReference>
<proteinExistence type="predicted"/>
<dbReference type="InterPro" id="IPR002078">
    <property type="entry name" value="Sigma_54_int"/>
</dbReference>
<dbReference type="SUPFAM" id="SSF52172">
    <property type="entry name" value="CheY-like"/>
    <property type="match status" value="1"/>
</dbReference>
<evidence type="ECO:0000313" key="12">
    <source>
        <dbReference type="Proteomes" id="UP000094056"/>
    </source>
</evidence>
<gene>
    <name evidence="11" type="ORF">SCARUB_03965</name>
</gene>
<dbReference type="PANTHER" id="PTHR32071:SF57">
    <property type="entry name" value="C4-DICARBOXYLATE TRANSPORT TRANSCRIPTIONAL REGULATORY PROTEIN DCTD"/>
    <property type="match status" value="1"/>
</dbReference>
<name>A0A1E3X5J9_9BACT</name>
<evidence type="ECO:0000313" key="11">
    <source>
        <dbReference type="EMBL" id="ODS30926.1"/>
    </source>
</evidence>
<keyword evidence="6" id="KW-0804">Transcription</keyword>
<dbReference type="SMART" id="SM00382">
    <property type="entry name" value="AAA"/>
    <property type="match status" value="1"/>
</dbReference>
<comment type="caution">
    <text evidence="11">The sequence shown here is derived from an EMBL/GenBank/DDBJ whole genome shotgun (WGS) entry which is preliminary data.</text>
</comment>
<dbReference type="GO" id="GO:0005524">
    <property type="term" value="F:ATP binding"/>
    <property type="evidence" value="ECO:0007669"/>
    <property type="project" value="UniProtKB-KW"/>
</dbReference>
<evidence type="ECO:0000256" key="1">
    <source>
        <dbReference type="ARBA" id="ARBA00022553"/>
    </source>
</evidence>
<feature type="domain" description="Response regulatory" evidence="10">
    <location>
        <begin position="34"/>
        <end position="148"/>
    </location>
</feature>
<evidence type="ECO:0000256" key="4">
    <source>
        <dbReference type="ARBA" id="ARBA00023012"/>
    </source>
</evidence>
<evidence type="ECO:0000256" key="5">
    <source>
        <dbReference type="ARBA" id="ARBA00023015"/>
    </source>
</evidence>
<keyword evidence="2" id="KW-0547">Nucleotide-binding</keyword>
<evidence type="ECO:0000256" key="8">
    <source>
        <dbReference type="SAM" id="MobiDB-lite"/>
    </source>
</evidence>
<accession>A0A1E3X5J9</accession>
<keyword evidence="4" id="KW-0902">Two-component regulatory system</keyword>
<dbReference type="GO" id="GO:0006355">
    <property type="term" value="P:regulation of DNA-templated transcription"/>
    <property type="evidence" value="ECO:0007669"/>
    <property type="project" value="InterPro"/>
</dbReference>
<dbReference type="AlphaFoldDB" id="A0A1E3X5J9"/>
<dbReference type="InterPro" id="IPR011006">
    <property type="entry name" value="CheY-like_superfamily"/>
</dbReference>
<dbReference type="CDD" id="cd00009">
    <property type="entry name" value="AAA"/>
    <property type="match status" value="1"/>
</dbReference>
<dbReference type="InterPro" id="IPR025662">
    <property type="entry name" value="Sigma_54_int_dom_ATP-bd_1"/>
</dbReference>
<dbReference type="Gene3D" id="1.10.10.60">
    <property type="entry name" value="Homeodomain-like"/>
    <property type="match status" value="1"/>
</dbReference>
<dbReference type="Pfam" id="PF02954">
    <property type="entry name" value="HTH_8"/>
    <property type="match status" value="1"/>
</dbReference>
<dbReference type="FunFam" id="3.40.50.300:FF:000006">
    <property type="entry name" value="DNA-binding transcriptional regulator NtrC"/>
    <property type="match status" value="1"/>
</dbReference>
<evidence type="ECO:0000259" key="9">
    <source>
        <dbReference type="PROSITE" id="PS50045"/>
    </source>
</evidence>
<evidence type="ECO:0000259" key="10">
    <source>
        <dbReference type="PROSITE" id="PS50110"/>
    </source>
</evidence>
<dbReference type="InterPro" id="IPR002197">
    <property type="entry name" value="HTH_Fis"/>
</dbReference>
<evidence type="ECO:0000256" key="6">
    <source>
        <dbReference type="ARBA" id="ARBA00023163"/>
    </source>
</evidence>
<dbReference type="Gene3D" id="3.40.50.300">
    <property type="entry name" value="P-loop containing nucleotide triphosphate hydrolases"/>
    <property type="match status" value="1"/>
</dbReference>
<evidence type="ECO:0000256" key="2">
    <source>
        <dbReference type="ARBA" id="ARBA00022741"/>
    </source>
</evidence>
<dbReference type="PROSITE" id="PS50045">
    <property type="entry name" value="SIGMA54_INTERACT_4"/>
    <property type="match status" value="1"/>
</dbReference>
<protein>
    <submittedName>
        <fullName evidence="11">Sigma 54 specific transcriptional regulator</fullName>
    </submittedName>
</protein>
<dbReference type="PROSITE" id="PS00675">
    <property type="entry name" value="SIGMA54_INTERACT_1"/>
    <property type="match status" value="1"/>
</dbReference>
<evidence type="ECO:0000256" key="7">
    <source>
        <dbReference type="PROSITE-ProRule" id="PRU00169"/>
    </source>
</evidence>
<feature type="region of interest" description="Disordered" evidence="8">
    <location>
        <begin position="1"/>
        <end position="20"/>
    </location>
</feature>
<dbReference type="PRINTS" id="PR01590">
    <property type="entry name" value="HTHFIS"/>
</dbReference>
<reference evidence="11 12" key="1">
    <citation type="submission" date="2016-07" db="EMBL/GenBank/DDBJ databases">
        <title>Draft genome of Scalindua rubra, obtained from a brine-seawater interface in the Red Sea, sheds light on salt adaptation in anammox bacteria.</title>
        <authorList>
            <person name="Speth D.R."/>
            <person name="Lagkouvardos I."/>
            <person name="Wang Y."/>
            <person name="Qian P.-Y."/>
            <person name="Dutilh B.E."/>
            <person name="Jetten M.S."/>
        </authorList>
    </citation>
    <scope>NUCLEOTIDE SEQUENCE [LARGE SCALE GENOMIC DNA]</scope>
    <source>
        <strain evidence="11">BSI-1</strain>
    </source>
</reference>
<dbReference type="PROSITE" id="PS50110">
    <property type="entry name" value="RESPONSE_REGULATORY"/>
    <property type="match status" value="1"/>
</dbReference>
<evidence type="ECO:0000256" key="3">
    <source>
        <dbReference type="ARBA" id="ARBA00022840"/>
    </source>
</evidence>
<dbReference type="InterPro" id="IPR009057">
    <property type="entry name" value="Homeodomain-like_sf"/>
</dbReference>
<dbReference type="Pfam" id="PF00158">
    <property type="entry name" value="Sigma54_activat"/>
    <property type="match status" value="1"/>
</dbReference>
<feature type="domain" description="Sigma-54 factor interaction" evidence="9">
    <location>
        <begin position="173"/>
        <end position="402"/>
    </location>
</feature>
<dbReference type="SUPFAM" id="SSF46689">
    <property type="entry name" value="Homeodomain-like"/>
    <property type="match status" value="1"/>
</dbReference>
<dbReference type="SUPFAM" id="SSF52540">
    <property type="entry name" value="P-loop containing nucleoside triphosphate hydrolases"/>
    <property type="match status" value="1"/>
</dbReference>
<dbReference type="PANTHER" id="PTHR32071">
    <property type="entry name" value="TRANSCRIPTIONAL REGULATORY PROTEIN"/>
    <property type="match status" value="1"/>
</dbReference>
<keyword evidence="1 7" id="KW-0597">Phosphoprotein</keyword>
<dbReference type="PATRIC" id="fig|1872076.5.peg.4732"/>
<dbReference type="EMBL" id="MAYW01000161">
    <property type="protein sequence ID" value="ODS30926.1"/>
    <property type="molecule type" value="Genomic_DNA"/>
</dbReference>
<sequence length="488" mass="55505">MNYLPSWTPSRRDYASESSGLSRLGEKQKAMKGKVLIVDDEKLMRVSLENQLKKEGFFVKSMKTAGEALKYVRNEDYDIIVSDLRLPGLDGIEFLKEIKSISQKAIVIIMTAYGTVESAVTAMREGAFDYICKPFSTDELIIKLERALTYKKATSEVTRLRSEIQELYGHDNIVGKSEAMMKILDTIRTVSDRETTVLIQGESGTGKELIAGAIHYNSSRENGPFIKLSCAALNKEILESELFGHEKGAFTGAIKTKRGRFELADGGSMFLDDVDDIPLEMQVKLLRVLQEREFERVGGEETISVNVRLICATKKDLSNLVKQGKFREDLYYRLNVVALTIPSLRERKEDLPLLINYFIKKYSKHLGISEPDISQEVVDLLMKYNWQGNVRELENVVEHALVFSSANGIIVQSLPEHLRRFESVQREEPLNLNDKDKIDYQDTVAEFERSLIKWAHKRANGNQVHMAEILGIPRTTLRNKMIKLNLSQ</sequence>
<keyword evidence="5" id="KW-0805">Transcription regulation</keyword>
<dbReference type="SMART" id="SM00448">
    <property type="entry name" value="REC"/>
    <property type="match status" value="1"/>
</dbReference>
<dbReference type="Pfam" id="PF00072">
    <property type="entry name" value="Response_reg"/>
    <property type="match status" value="1"/>
</dbReference>
<dbReference type="InterPro" id="IPR001789">
    <property type="entry name" value="Sig_transdc_resp-reg_receiver"/>
</dbReference>
<dbReference type="Proteomes" id="UP000094056">
    <property type="component" value="Unassembled WGS sequence"/>
</dbReference>
<dbReference type="FunFam" id="3.40.50.2300:FF:000018">
    <property type="entry name" value="DNA-binding transcriptional regulator NtrC"/>
    <property type="match status" value="1"/>
</dbReference>
<dbReference type="GO" id="GO:0000160">
    <property type="term" value="P:phosphorelay signal transduction system"/>
    <property type="evidence" value="ECO:0007669"/>
    <property type="project" value="UniProtKB-KW"/>
</dbReference>
<organism evidence="11 12">
    <name type="scientific">Candidatus Scalindua rubra</name>
    <dbReference type="NCBI Taxonomy" id="1872076"/>
    <lineage>
        <taxon>Bacteria</taxon>
        <taxon>Pseudomonadati</taxon>
        <taxon>Planctomycetota</taxon>
        <taxon>Candidatus Brocadiia</taxon>
        <taxon>Candidatus Brocadiales</taxon>
        <taxon>Candidatus Scalinduaceae</taxon>
        <taxon>Candidatus Scalindua</taxon>
    </lineage>
</organism>